<comment type="caution">
    <text evidence="2">The sequence shown here is derived from an EMBL/GenBank/DDBJ whole genome shotgun (WGS) entry which is preliminary data.</text>
</comment>
<organism evidence="2 3">
    <name type="scientific">Blomia tropicalis</name>
    <name type="common">Mite</name>
    <dbReference type="NCBI Taxonomy" id="40697"/>
    <lineage>
        <taxon>Eukaryota</taxon>
        <taxon>Metazoa</taxon>
        <taxon>Ecdysozoa</taxon>
        <taxon>Arthropoda</taxon>
        <taxon>Chelicerata</taxon>
        <taxon>Arachnida</taxon>
        <taxon>Acari</taxon>
        <taxon>Acariformes</taxon>
        <taxon>Sarcoptiformes</taxon>
        <taxon>Astigmata</taxon>
        <taxon>Glycyphagoidea</taxon>
        <taxon>Echimyopodidae</taxon>
        <taxon>Blomia</taxon>
    </lineage>
</organism>
<proteinExistence type="predicted"/>
<dbReference type="Proteomes" id="UP001142055">
    <property type="component" value="Chromosome 1"/>
</dbReference>
<evidence type="ECO:0000313" key="2">
    <source>
        <dbReference type="EMBL" id="KAJ6222107.1"/>
    </source>
</evidence>
<gene>
    <name evidence="2" type="ORF">RDWZM_000652</name>
</gene>
<feature type="compositionally biased region" description="Polar residues" evidence="1">
    <location>
        <begin position="30"/>
        <end position="60"/>
    </location>
</feature>
<feature type="compositionally biased region" description="Low complexity" evidence="1">
    <location>
        <begin position="1"/>
        <end position="29"/>
    </location>
</feature>
<accession>A0A9Q0MD76</accession>
<feature type="region of interest" description="Disordered" evidence="1">
    <location>
        <begin position="1"/>
        <end position="75"/>
    </location>
</feature>
<dbReference type="AlphaFoldDB" id="A0A9Q0MD76"/>
<evidence type="ECO:0000256" key="1">
    <source>
        <dbReference type="SAM" id="MobiDB-lite"/>
    </source>
</evidence>
<keyword evidence="3" id="KW-1185">Reference proteome</keyword>
<dbReference type="EMBL" id="JAPWDV010000001">
    <property type="protein sequence ID" value="KAJ6222107.1"/>
    <property type="molecule type" value="Genomic_DNA"/>
</dbReference>
<name>A0A9Q0MD76_BLOTA</name>
<reference evidence="2" key="1">
    <citation type="submission" date="2022-12" db="EMBL/GenBank/DDBJ databases">
        <title>Genome assemblies of Blomia tropicalis.</title>
        <authorList>
            <person name="Cui Y."/>
        </authorList>
    </citation>
    <scope>NUCLEOTIDE SEQUENCE</scope>
    <source>
        <tissue evidence="2">Adult mites</tissue>
    </source>
</reference>
<protein>
    <submittedName>
        <fullName evidence="2">Uncharacterized protein</fullName>
    </submittedName>
</protein>
<sequence>MVPTQPMMPGPMRMGQPMQNMNQMKMQPGTNINSSMMHSGSPMMNQIRQQGSSMVSSQIPPSMGPVNPNHGGLHGPLAFLERTTCNIGMNESRR</sequence>
<evidence type="ECO:0000313" key="3">
    <source>
        <dbReference type="Proteomes" id="UP001142055"/>
    </source>
</evidence>